<sequence length="361" mass="38174">MATDNRTDQLFPDVTEHYGADFHVSSDVDFPVPQENYDDHSSDDYGDESDVILPIMQVTVSAPVDVVDEDSHDGPTEELPVVPVYVDDQPLYVDTASADEPVDSGSDIDDDPLADAPDWVQAHIPRHPLVLEDQSRKRRSPRLPRRAPNPADSLSVEPVAPPEPKERKERAPKPAKEPKARSSSGERNPWIMRGAAAAVVAVVLGLTATALSSSDEPQAPSAAGTSATAGPTAVTTATAPVWCESSSTGGKVVGRGAGDPATGVGLIQAFDYAYYVLRDGAKVASMMANPNPVATIQASINDAAAIGTEHCLTIAPTPNPDVFDVELLLRTESDSEGSVPQRITVANSATGLKIATIEEIR</sequence>
<organism evidence="3">
    <name type="scientific">Nocardia globerula</name>
    <dbReference type="NCBI Taxonomy" id="1818"/>
    <lineage>
        <taxon>Bacteria</taxon>
        <taxon>Bacillati</taxon>
        <taxon>Actinomycetota</taxon>
        <taxon>Actinomycetes</taxon>
        <taxon>Mycobacteriales</taxon>
        <taxon>Nocardiaceae</taxon>
        <taxon>Nocardia</taxon>
    </lineage>
</organism>
<gene>
    <name evidence="3" type="ORF">FNL38_11183</name>
</gene>
<reference evidence="3" key="1">
    <citation type="submission" date="2019-07" db="EMBL/GenBank/DDBJ databases">
        <title>Genomic Encyclopedia of Type Strains, Phase IV (KMG-IV): sequencing the most valuable type-strain genomes for metagenomic binning, comparative biology and taxonomic classification.</title>
        <authorList>
            <person name="Goeker M."/>
        </authorList>
    </citation>
    <scope>NUCLEOTIDE SEQUENCE</scope>
    <source>
        <strain evidence="3">DSM 44596</strain>
    </source>
</reference>
<protein>
    <recommendedName>
        <fullName evidence="2">DUF8176 domain-containing protein</fullName>
    </recommendedName>
</protein>
<dbReference type="EMBL" id="VNIQ01000011">
    <property type="protein sequence ID" value="TYQ00869.1"/>
    <property type="molecule type" value="Genomic_DNA"/>
</dbReference>
<name>A0A652YI09_NOCGL</name>
<dbReference type="Pfam" id="PF26527">
    <property type="entry name" value="DUF8176"/>
    <property type="match status" value="1"/>
</dbReference>
<feature type="domain" description="DUF8176" evidence="2">
    <location>
        <begin position="241"/>
        <end position="358"/>
    </location>
</feature>
<feature type="compositionally biased region" description="Basic residues" evidence="1">
    <location>
        <begin position="136"/>
        <end position="145"/>
    </location>
</feature>
<comment type="caution">
    <text evidence="3">The sequence shown here is derived from an EMBL/GenBank/DDBJ whole genome shotgun (WGS) entry which is preliminary data.</text>
</comment>
<dbReference type="InterPro" id="IPR058489">
    <property type="entry name" value="DUF8176"/>
</dbReference>
<evidence type="ECO:0000313" key="3">
    <source>
        <dbReference type="EMBL" id="TYQ00869.1"/>
    </source>
</evidence>
<proteinExistence type="predicted"/>
<feature type="region of interest" description="Disordered" evidence="1">
    <location>
        <begin position="96"/>
        <end position="115"/>
    </location>
</feature>
<feature type="compositionally biased region" description="Basic and acidic residues" evidence="1">
    <location>
        <begin position="163"/>
        <end position="180"/>
    </location>
</feature>
<dbReference type="AlphaFoldDB" id="A0A652YI09"/>
<feature type="compositionally biased region" description="Acidic residues" evidence="1">
    <location>
        <begin position="100"/>
        <end position="113"/>
    </location>
</feature>
<feature type="region of interest" description="Disordered" evidence="1">
    <location>
        <begin position="125"/>
        <end position="189"/>
    </location>
</feature>
<accession>A0A652YI09</accession>
<evidence type="ECO:0000259" key="2">
    <source>
        <dbReference type="Pfam" id="PF26527"/>
    </source>
</evidence>
<evidence type="ECO:0000256" key="1">
    <source>
        <dbReference type="SAM" id="MobiDB-lite"/>
    </source>
</evidence>
<feature type="region of interest" description="Disordered" evidence="1">
    <location>
        <begin position="25"/>
        <end position="48"/>
    </location>
</feature>